<dbReference type="InParanoid" id="L0HIH3"/>
<dbReference type="Proteomes" id="UP000010824">
    <property type="component" value="Chromosome"/>
</dbReference>
<evidence type="ECO:0000313" key="1">
    <source>
        <dbReference type="EMBL" id="AGB02879.1"/>
    </source>
</evidence>
<evidence type="ECO:0000313" key="2">
    <source>
        <dbReference type="Proteomes" id="UP000010824"/>
    </source>
</evidence>
<keyword evidence="2" id="KW-1185">Reference proteome</keyword>
<gene>
    <name evidence="1" type="ordered locus">Metfor_1858</name>
</gene>
<protein>
    <submittedName>
        <fullName evidence="1">Uncharacterized protein</fullName>
    </submittedName>
</protein>
<accession>L0HIH3</accession>
<dbReference type="EMBL" id="CP003167">
    <property type="protein sequence ID" value="AGB02879.1"/>
    <property type="molecule type" value="Genomic_DNA"/>
</dbReference>
<dbReference type="AlphaFoldDB" id="L0HIH3"/>
<dbReference type="KEGG" id="mfo:Metfor_1858"/>
<reference evidence="2" key="1">
    <citation type="submission" date="2011-12" db="EMBL/GenBank/DDBJ databases">
        <title>Complete sequence of Methanoregula formicicum SMSP.</title>
        <authorList>
            <person name="Lucas S."/>
            <person name="Han J."/>
            <person name="Lapidus A."/>
            <person name="Cheng J.-F."/>
            <person name="Goodwin L."/>
            <person name="Pitluck S."/>
            <person name="Peters L."/>
            <person name="Ovchinnikova G."/>
            <person name="Teshima H."/>
            <person name="Detter J.C."/>
            <person name="Han C."/>
            <person name="Tapia R."/>
            <person name="Land M."/>
            <person name="Hauser L."/>
            <person name="Kyrpides N."/>
            <person name="Ivanova N."/>
            <person name="Pagani I."/>
            <person name="Imachi H."/>
            <person name="Tamaki H."/>
            <person name="Sekiguchi Y."/>
            <person name="Kamagata Y."/>
            <person name="Cadillo-Quiroz H."/>
            <person name="Zinder S."/>
            <person name="Liu W.-T."/>
            <person name="Woyke T."/>
        </authorList>
    </citation>
    <scope>NUCLEOTIDE SEQUENCE [LARGE SCALE GENOMIC DNA]</scope>
    <source>
        <strain evidence="2">DSM 22288 / NBRC 105244 / SMSP</strain>
    </source>
</reference>
<name>L0HIH3_METFS</name>
<organism evidence="1 2">
    <name type="scientific">Methanoregula formicica (strain DSM 22288 / NBRC 105244 / SMSP)</name>
    <dbReference type="NCBI Taxonomy" id="593750"/>
    <lineage>
        <taxon>Archaea</taxon>
        <taxon>Methanobacteriati</taxon>
        <taxon>Methanobacteriota</taxon>
        <taxon>Stenosarchaea group</taxon>
        <taxon>Methanomicrobia</taxon>
        <taxon>Methanomicrobiales</taxon>
        <taxon>Methanoregulaceae</taxon>
        <taxon>Methanoregula</taxon>
    </lineage>
</organism>
<proteinExistence type="predicted"/>
<reference evidence="1 2" key="2">
    <citation type="journal article" date="2014" name="Genome Announc.">
        <title>Complete Genome Sequence of Methanoregula formicica SMSPT, a Mesophilic Hydrogenotrophic Methanogen Isolated from a Methanogenic Upflow Anaerobic Sludge Blanket Reactor.</title>
        <authorList>
            <person name="Yamamoto K."/>
            <person name="Tamaki H."/>
            <person name="Cadillo-Quiroz H."/>
            <person name="Imachi H."/>
            <person name="Kyrpides N."/>
            <person name="Woyke T."/>
            <person name="Goodwin L."/>
            <person name="Zinder S.H."/>
            <person name="Kamagata Y."/>
            <person name="Liu W.T."/>
        </authorList>
    </citation>
    <scope>NUCLEOTIDE SEQUENCE [LARGE SCALE GENOMIC DNA]</scope>
    <source>
        <strain evidence="2">DSM 22288 / NBRC 105244 / SMSP</strain>
    </source>
</reference>
<sequence>MMNFLFLYDSNTGLPEVPVEGIDLIDAEAFHDDKGERIVDADRVFL</sequence>
<dbReference type="HOGENOM" id="CLU_3178564_0_0_2"/>